<dbReference type="Pfam" id="PF00388">
    <property type="entry name" value="PI-PLC-X"/>
    <property type="match status" value="1"/>
</dbReference>
<dbReference type="EC" id="3.1.4.11" evidence="7"/>
<keyword evidence="2 7" id="KW-0378">Hydrolase</keyword>
<feature type="compositionally biased region" description="Acidic residues" evidence="8">
    <location>
        <begin position="27"/>
        <end position="37"/>
    </location>
</feature>
<dbReference type="Gene3D" id="2.60.40.150">
    <property type="entry name" value="C2 domain"/>
    <property type="match status" value="1"/>
</dbReference>
<dbReference type="GO" id="GO:0048015">
    <property type="term" value="P:phosphatidylinositol-mediated signaling"/>
    <property type="evidence" value="ECO:0007669"/>
    <property type="project" value="TreeGrafter"/>
</dbReference>
<accession>A0AAN6VEH4</accession>
<evidence type="ECO:0000256" key="4">
    <source>
        <dbReference type="ARBA" id="ARBA00023098"/>
    </source>
</evidence>
<feature type="compositionally biased region" description="Polar residues" evidence="8">
    <location>
        <begin position="1"/>
        <end position="10"/>
    </location>
</feature>
<dbReference type="Pfam" id="PF00387">
    <property type="entry name" value="PI-PLC-Y"/>
    <property type="match status" value="1"/>
</dbReference>
<evidence type="ECO:0000256" key="1">
    <source>
        <dbReference type="ARBA" id="ARBA00001195"/>
    </source>
</evidence>
<keyword evidence="3 7" id="KW-0442">Lipid degradation</keyword>
<sequence>MSESNPSKISSRMGRLNPFKSKSRREEDDEDKEEVIDENTLAGGGHSALATDIAQQNLRVSDALKSFLSHEGVLSEDDTDGLNALLGKPIVSPPAHLIDRSHPLPEYFISSSHNTYLLAHQLYGKSSAGAYETTLRAGARCIEIDAWDHPDNPEEPKVTHGYTLTSNIPFRTVCESIRDAVDREAAEPAVQGFAPAPILVSLENHCDSSGQLRLVQIMKEVWGDRLLSAPVRQKGHEEQEGGHPVRLDELGSKIAVIVEYHLPDEVDDSSSSSSSSSSSDSEEEKQAREEYKAKKKAAPPAIIIPELAEFGVYAQSVKPRDNSWYIDGKIKDGPPEHHLINISESGLASHTADHAADVARHNGRHLMRVFPKGTRISSRNLSPIPFWAVGAQICALNWQTFSASMQLNHALFAGTAGYVLKPAALRFGALSQPPRKTLRLRVAGATDIALPNGRDVEGLKPYLTCTLLRPGSGTELVKVKRKTAVYQSRKTLTLPFLGAVGGKGENPPQTDPVWDETLEWEFENNELVFLRMLLKSDDSFSSNVILAVTAVRLLYVESGWRFVRMLDLRGHETACSLLVKFDIQDA</sequence>
<dbReference type="AlphaFoldDB" id="A0AAN6VEH4"/>
<dbReference type="PANTHER" id="PTHR10336">
    <property type="entry name" value="PHOSPHOINOSITIDE-SPECIFIC PHOSPHOLIPASE C FAMILY PROTEIN"/>
    <property type="match status" value="1"/>
</dbReference>
<dbReference type="InterPro" id="IPR001711">
    <property type="entry name" value="PLipase_C_Pinositol-sp_Y"/>
</dbReference>
<feature type="region of interest" description="Disordered" evidence="8">
    <location>
        <begin position="1"/>
        <end position="45"/>
    </location>
</feature>
<name>A0AAN6VEH4_9PEZI</name>
<dbReference type="Proteomes" id="UP001302745">
    <property type="component" value="Unassembled WGS sequence"/>
</dbReference>
<comment type="catalytic activity">
    <reaction evidence="1 7">
        <text>a 1,2-diacyl-sn-glycero-3-phospho-(1D-myo-inositol-4,5-bisphosphate) + H2O = 1D-myo-inositol 1,4,5-trisphosphate + a 1,2-diacyl-sn-glycerol + H(+)</text>
        <dbReference type="Rhea" id="RHEA:33179"/>
        <dbReference type="ChEBI" id="CHEBI:15377"/>
        <dbReference type="ChEBI" id="CHEBI:15378"/>
        <dbReference type="ChEBI" id="CHEBI:17815"/>
        <dbReference type="ChEBI" id="CHEBI:58456"/>
        <dbReference type="ChEBI" id="CHEBI:203600"/>
        <dbReference type="EC" id="3.1.4.11"/>
    </reaction>
</comment>
<evidence type="ECO:0000256" key="5">
    <source>
        <dbReference type="ARBA" id="ARBA00023224"/>
    </source>
</evidence>
<dbReference type="EMBL" id="MU857106">
    <property type="protein sequence ID" value="KAK4149988.1"/>
    <property type="molecule type" value="Genomic_DNA"/>
</dbReference>
<evidence type="ECO:0000313" key="11">
    <source>
        <dbReference type="Proteomes" id="UP001302745"/>
    </source>
</evidence>
<feature type="compositionally biased region" description="Low complexity" evidence="8">
    <location>
        <begin position="269"/>
        <end position="279"/>
    </location>
</feature>
<evidence type="ECO:0000256" key="3">
    <source>
        <dbReference type="ARBA" id="ARBA00022963"/>
    </source>
</evidence>
<feature type="region of interest" description="Disordered" evidence="8">
    <location>
        <begin position="265"/>
        <end position="295"/>
    </location>
</feature>
<dbReference type="SMART" id="SM00149">
    <property type="entry name" value="PLCYc"/>
    <property type="match status" value="1"/>
</dbReference>
<dbReference type="InterPro" id="IPR035892">
    <property type="entry name" value="C2_domain_sf"/>
</dbReference>
<keyword evidence="5" id="KW-0807">Transducer</keyword>
<dbReference type="PRINTS" id="PR00390">
    <property type="entry name" value="PHPHLIPASEC"/>
</dbReference>
<protein>
    <recommendedName>
        <fullName evidence="7">Phosphoinositide phospholipase C</fullName>
        <ecNumber evidence="7">3.1.4.11</ecNumber>
    </recommendedName>
</protein>
<dbReference type="SUPFAM" id="SSF49562">
    <property type="entry name" value="C2 domain (Calcium/lipid-binding domain, CaLB)"/>
    <property type="match status" value="1"/>
</dbReference>
<keyword evidence="11" id="KW-1185">Reference proteome</keyword>
<reference evidence="10" key="2">
    <citation type="submission" date="2023-05" db="EMBL/GenBank/DDBJ databases">
        <authorList>
            <consortium name="Lawrence Berkeley National Laboratory"/>
            <person name="Steindorff A."/>
            <person name="Hensen N."/>
            <person name="Bonometti L."/>
            <person name="Westerberg I."/>
            <person name="Brannstrom I.O."/>
            <person name="Guillou S."/>
            <person name="Cros-Aarteil S."/>
            <person name="Calhoun S."/>
            <person name="Haridas S."/>
            <person name="Kuo A."/>
            <person name="Mondo S."/>
            <person name="Pangilinan J."/>
            <person name="Riley R."/>
            <person name="Labutti K."/>
            <person name="Andreopoulos B."/>
            <person name="Lipzen A."/>
            <person name="Chen C."/>
            <person name="Yanf M."/>
            <person name="Daum C."/>
            <person name="Ng V."/>
            <person name="Clum A."/>
            <person name="Ohm R."/>
            <person name="Martin F."/>
            <person name="Silar P."/>
            <person name="Natvig D."/>
            <person name="Lalanne C."/>
            <person name="Gautier V."/>
            <person name="Ament-Velasquez S.L."/>
            <person name="Kruys A."/>
            <person name="Hutchinson M.I."/>
            <person name="Powell A.J."/>
            <person name="Barry K."/>
            <person name="Miller A.N."/>
            <person name="Grigoriev I.V."/>
            <person name="Debuchy R."/>
            <person name="Gladieux P."/>
            <person name="Thoren M.H."/>
            <person name="Johannesson H."/>
        </authorList>
    </citation>
    <scope>NUCLEOTIDE SEQUENCE</scope>
    <source>
        <strain evidence="10">CBS 538.74</strain>
    </source>
</reference>
<dbReference type="PANTHER" id="PTHR10336:SF169">
    <property type="entry name" value="PHOSPHOINOSITIDE PHOSPHOLIPASE C"/>
    <property type="match status" value="1"/>
</dbReference>
<dbReference type="GO" id="GO:0051209">
    <property type="term" value="P:release of sequestered calcium ion into cytosol"/>
    <property type="evidence" value="ECO:0007669"/>
    <property type="project" value="TreeGrafter"/>
</dbReference>
<evidence type="ECO:0000256" key="7">
    <source>
        <dbReference type="RuleBase" id="RU361133"/>
    </source>
</evidence>
<dbReference type="Gene3D" id="3.20.20.190">
    <property type="entry name" value="Phosphatidylinositol (PI) phosphodiesterase"/>
    <property type="match status" value="1"/>
</dbReference>
<evidence type="ECO:0000256" key="6">
    <source>
        <dbReference type="ARBA" id="ARBA00059664"/>
    </source>
</evidence>
<dbReference type="InterPro" id="IPR001192">
    <property type="entry name" value="PI-PLC_fam"/>
</dbReference>
<evidence type="ECO:0000259" key="9">
    <source>
        <dbReference type="PROSITE" id="PS50008"/>
    </source>
</evidence>
<dbReference type="GO" id="GO:0016042">
    <property type="term" value="P:lipid catabolic process"/>
    <property type="evidence" value="ECO:0007669"/>
    <property type="project" value="UniProtKB-KW"/>
</dbReference>
<dbReference type="CDD" id="cd08598">
    <property type="entry name" value="PI-PLC1c_yeast"/>
    <property type="match status" value="1"/>
</dbReference>
<organism evidence="10 11">
    <name type="scientific">Chaetomidium leptoderma</name>
    <dbReference type="NCBI Taxonomy" id="669021"/>
    <lineage>
        <taxon>Eukaryota</taxon>
        <taxon>Fungi</taxon>
        <taxon>Dikarya</taxon>
        <taxon>Ascomycota</taxon>
        <taxon>Pezizomycotina</taxon>
        <taxon>Sordariomycetes</taxon>
        <taxon>Sordariomycetidae</taxon>
        <taxon>Sordariales</taxon>
        <taxon>Chaetomiaceae</taxon>
        <taxon>Chaetomidium</taxon>
    </lineage>
</organism>
<evidence type="ECO:0000313" key="10">
    <source>
        <dbReference type="EMBL" id="KAK4149988.1"/>
    </source>
</evidence>
<dbReference type="SUPFAM" id="SSF51695">
    <property type="entry name" value="PLC-like phosphodiesterases"/>
    <property type="match status" value="1"/>
</dbReference>
<evidence type="ECO:0000256" key="2">
    <source>
        <dbReference type="ARBA" id="ARBA00022801"/>
    </source>
</evidence>
<dbReference type="PROSITE" id="PS50008">
    <property type="entry name" value="PIPLC_Y_DOMAIN"/>
    <property type="match status" value="1"/>
</dbReference>
<dbReference type="InterPro" id="IPR017946">
    <property type="entry name" value="PLC-like_Pdiesterase_TIM-brl"/>
</dbReference>
<evidence type="ECO:0000256" key="8">
    <source>
        <dbReference type="SAM" id="MobiDB-lite"/>
    </source>
</evidence>
<reference evidence="10" key="1">
    <citation type="journal article" date="2023" name="Mol. Phylogenet. Evol.">
        <title>Genome-scale phylogeny and comparative genomics of the fungal order Sordariales.</title>
        <authorList>
            <person name="Hensen N."/>
            <person name="Bonometti L."/>
            <person name="Westerberg I."/>
            <person name="Brannstrom I.O."/>
            <person name="Guillou S."/>
            <person name="Cros-Aarteil S."/>
            <person name="Calhoun S."/>
            <person name="Haridas S."/>
            <person name="Kuo A."/>
            <person name="Mondo S."/>
            <person name="Pangilinan J."/>
            <person name="Riley R."/>
            <person name="LaButti K."/>
            <person name="Andreopoulos B."/>
            <person name="Lipzen A."/>
            <person name="Chen C."/>
            <person name="Yan M."/>
            <person name="Daum C."/>
            <person name="Ng V."/>
            <person name="Clum A."/>
            <person name="Steindorff A."/>
            <person name="Ohm R.A."/>
            <person name="Martin F."/>
            <person name="Silar P."/>
            <person name="Natvig D.O."/>
            <person name="Lalanne C."/>
            <person name="Gautier V."/>
            <person name="Ament-Velasquez S.L."/>
            <person name="Kruys A."/>
            <person name="Hutchinson M.I."/>
            <person name="Powell A.J."/>
            <person name="Barry K."/>
            <person name="Miller A.N."/>
            <person name="Grigoriev I.V."/>
            <person name="Debuchy R."/>
            <person name="Gladieux P."/>
            <person name="Hiltunen Thoren M."/>
            <person name="Johannesson H."/>
        </authorList>
    </citation>
    <scope>NUCLEOTIDE SEQUENCE</scope>
    <source>
        <strain evidence="10">CBS 538.74</strain>
    </source>
</reference>
<dbReference type="GO" id="GO:0004435">
    <property type="term" value="F:phosphatidylinositol-4,5-bisphosphate phospholipase C activity"/>
    <property type="evidence" value="ECO:0007669"/>
    <property type="project" value="UniProtKB-EC"/>
</dbReference>
<dbReference type="FunFam" id="3.20.20.190:FF:000039">
    <property type="entry name" value="Phosphoinositide phospholipase C"/>
    <property type="match status" value="1"/>
</dbReference>
<feature type="domain" description="PI-PLC Y-box" evidence="9">
    <location>
        <begin position="307"/>
        <end position="426"/>
    </location>
</feature>
<dbReference type="InterPro" id="IPR000909">
    <property type="entry name" value="PLipase_C_PInositol-sp_X_dom"/>
</dbReference>
<dbReference type="PROSITE" id="PS50007">
    <property type="entry name" value="PIPLC_X_DOMAIN"/>
    <property type="match status" value="1"/>
</dbReference>
<dbReference type="SMART" id="SM00148">
    <property type="entry name" value="PLCXc"/>
    <property type="match status" value="1"/>
</dbReference>
<proteinExistence type="predicted"/>
<gene>
    <name evidence="10" type="ORF">C8A00DRAFT_37414</name>
</gene>
<comment type="caution">
    <text evidence="10">The sequence shown here is derived from an EMBL/GenBank/DDBJ whole genome shotgun (WGS) entry which is preliminary data.</text>
</comment>
<comment type="function">
    <text evidence="6">The production of the second messenger molecules diacylglycerol (DAG) and inositol 1,4,5-trisphosphate (IP3) is mediated by activated phosphatidylinositol-specific phospholipase C enzymes.</text>
</comment>
<keyword evidence="4 7" id="KW-0443">Lipid metabolism</keyword>